<name>A0ABP7YYV4_9SPHI</name>
<dbReference type="SUPFAM" id="SSF52540">
    <property type="entry name" value="P-loop containing nucleoside triphosphate hydrolases"/>
    <property type="match status" value="1"/>
</dbReference>
<dbReference type="InterPro" id="IPR003439">
    <property type="entry name" value="ABC_transporter-like_ATP-bd"/>
</dbReference>
<dbReference type="PANTHER" id="PTHR24221">
    <property type="entry name" value="ATP-BINDING CASSETTE SUB-FAMILY B"/>
    <property type="match status" value="1"/>
</dbReference>
<keyword evidence="4 10" id="KW-0067">ATP-binding</keyword>
<evidence type="ECO:0000256" key="5">
    <source>
        <dbReference type="ARBA" id="ARBA00022989"/>
    </source>
</evidence>
<feature type="domain" description="ABC transporter" evidence="8">
    <location>
        <begin position="331"/>
        <end position="530"/>
    </location>
</feature>
<dbReference type="PANTHER" id="PTHR24221:SF654">
    <property type="entry name" value="ATP-BINDING CASSETTE SUB-FAMILY B MEMBER 6"/>
    <property type="match status" value="1"/>
</dbReference>
<dbReference type="Gene3D" id="1.20.1560.10">
    <property type="entry name" value="ABC transporter type 1, transmembrane domain"/>
    <property type="match status" value="1"/>
</dbReference>
<dbReference type="InterPro" id="IPR036640">
    <property type="entry name" value="ABC1_TM_sf"/>
</dbReference>
<dbReference type="RefSeq" id="WP_344675201.1">
    <property type="nucleotide sequence ID" value="NZ_BAAAZI010000011.1"/>
</dbReference>
<evidence type="ECO:0000259" key="9">
    <source>
        <dbReference type="PROSITE" id="PS50929"/>
    </source>
</evidence>
<evidence type="ECO:0000313" key="11">
    <source>
        <dbReference type="Proteomes" id="UP001500101"/>
    </source>
</evidence>
<evidence type="ECO:0000256" key="4">
    <source>
        <dbReference type="ARBA" id="ARBA00022840"/>
    </source>
</evidence>
<evidence type="ECO:0000256" key="1">
    <source>
        <dbReference type="ARBA" id="ARBA00004651"/>
    </source>
</evidence>
<dbReference type="PROSITE" id="PS50929">
    <property type="entry name" value="ABC_TM1F"/>
    <property type="match status" value="1"/>
</dbReference>
<evidence type="ECO:0000256" key="2">
    <source>
        <dbReference type="ARBA" id="ARBA00022692"/>
    </source>
</evidence>
<feature type="domain" description="ABC transmembrane type-1" evidence="9">
    <location>
        <begin position="18"/>
        <end position="285"/>
    </location>
</feature>
<keyword evidence="5 7" id="KW-1133">Transmembrane helix</keyword>
<sequence>MIRHILQYFLHKNRTSWIIGLILAIIWSISFIALPTVAGWFLVVCSIVFATGNSTFSYLFPSSIIRFIAIVRTATKYFDKTRNHKTVLGLEQYLQLQIFKNLGALPYYEKQVHDHSEIAHTSLKGIQALSNFLLLWFFPFIAFLVSSVIAGIILWDYALSFALMYVAYGAIAFFLVPTILLRRNKTLHQKAQEIKREQKKQLLETFEASIEIKKLQLAAFVIDQQQGQTKELHKLNNMIRKQAIALQQVAGLLFTLLAINLLFLFSSAGESVQVSTGIFLGILALTELAELLFFQKAINKELKANVQQIDKLLATTKAIDCSTSLPKLNSLELSNWSAKIPNEPHPFPTLNFKLQKGKWHALVGPTGVGKSTLLNSLFYPEYQASGSMTWNGSPIQKLPIPQCIYMSQNANLLTGTIQENFLQYSEAEIEHILNLVDLKEWYTQLPEKHHTWIGEKGVTLSGGQRKKLLLAQSFIQSPELIILDEPTAGIDKSSARLILDNLKREFPEVTVLLVTHQLELLEQVDEVVRVG</sequence>
<proteinExistence type="predicted"/>
<dbReference type="GO" id="GO:0005524">
    <property type="term" value="F:ATP binding"/>
    <property type="evidence" value="ECO:0007669"/>
    <property type="project" value="UniProtKB-KW"/>
</dbReference>
<dbReference type="SUPFAM" id="SSF90123">
    <property type="entry name" value="ABC transporter transmembrane region"/>
    <property type="match status" value="1"/>
</dbReference>
<feature type="transmembrane region" description="Helical" evidence="7">
    <location>
        <begin position="21"/>
        <end position="50"/>
    </location>
</feature>
<dbReference type="InterPro" id="IPR003593">
    <property type="entry name" value="AAA+_ATPase"/>
</dbReference>
<feature type="transmembrane region" description="Helical" evidence="7">
    <location>
        <begin position="132"/>
        <end position="155"/>
    </location>
</feature>
<dbReference type="InterPro" id="IPR039421">
    <property type="entry name" value="Type_1_exporter"/>
</dbReference>
<keyword evidence="2 7" id="KW-0812">Transmembrane</keyword>
<dbReference type="EMBL" id="BAAAZI010000011">
    <property type="protein sequence ID" value="GAA4143840.1"/>
    <property type="molecule type" value="Genomic_DNA"/>
</dbReference>
<evidence type="ECO:0000256" key="7">
    <source>
        <dbReference type="SAM" id="Phobius"/>
    </source>
</evidence>
<evidence type="ECO:0000256" key="6">
    <source>
        <dbReference type="ARBA" id="ARBA00023136"/>
    </source>
</evidence>
<feature type="transmembrane region" description="Helical" evidence="7">
    <location>
        <begin position="161"/>
        <end position="181"/>
    </location>
</feature>
<comment type="subcellular location">
    <subcellularLocation>
        <location evidence="1">Cell membrane</location>
        <topology evidence="1">Multi-pass membrane protein</topology>
    </subcellularLocation>
</comment>
<keyword evidence="6 7" id="KW-0472">Membrane</keyword>
<reference evidence="11" key="1">
    <citation type="journal article" date="2019" name="Int. J. Syst. Evol. Microbiol.">
        <title>The Global Catalogue of Microorganisms (GCM) 10K type strain sequencing project: providing services to taxonomists for standard genome sequencing and annotation.</title>
        <authorList>
            <consortium name="The Broad Institute Genomics Platform"/>
            <consortium name="The Broad Institute Genome Sequencing Center for Infectious Disease"/>
            <person name="Wu L."/>
            <person name="Ma J."/>
        </authorList>
    </citation>
    <scope>NUCLEOTIDE SEQUENCE [LARGE SCALE GENOMIC DNA]</scope>
    <source>
        <strain evidence="11">JCM 16704</strain>
    </source>
</reference>
<dbReference type="InterPro" id="IPR011527">
    <property type="entry name" value="ABC1_TM_dom"/>
</dbReference>
<gene>
    <name evidence="10" type="primary">cydC</name>
    <name evidence="10" type="ORF">GCM10022216_26140</name>
</gene>
<dbReference type="Gene3D" id="3.40.50.300">
    <property type="entry name" value="P-loop containing nucleotide triphosphate hydrolases"/>
    <property type="match status" value="1"/>
</dbReference>
<keyword evidence="11" id="KW-1185">Reference proteome</keyword>
<feature type="transmembrane region" description="Helical" evidence="7">
    <location>
        <begin position="244"/>
        <end position="266"/>
    </location>
</feature>
<accession>A0ABP7YYV4</accession>
<dbReference type="SMART" id="SM00382">
    <property type="entry name" value="AAA"/>
    <property type="match status" value="1"/>
</dbReference>
<dbReference type="PROSITE" id="PS00211">
    <property type="entry name" value="ABC_TRANSPORTER_1"/>
    <property type="match status" value="1"/>
</dbReference>
<dbReference type="InterPro" id="IPR027417">
    <property type="entry name" value="P-loop_NTPase"/>
</dbReference>
<protein>
    <submittedName>
        <fullName evidence="10">Cysteine/glutathione ABC transporter ATP-binding protein/permease CydC</fullName>
    </submittedName>
</protein>
<feature type="transmembrane region" description="Helical" evidence="7">
    <location>
        <begin position="56"/>
        <end position="75"/>
    </location>
</feature>
<dbReference type="InterPro" id="IPR017871">
    <property type="entry name" value="ABC_transporter-like_CS"/>
</dbReference>
<evidence type="ECO:0000256" key="3">
    <source>
        <dbReference type="ARBA" id="ARBA00022741"/>
    </source>
</evidence>
<comment type="caution">
    <text evidence="10">The sequence shown here is derived from an EMBL/GenBank/DDBJ whole genome shotgun (WGS) entry which is preliminary data.</text>
</comment>
<feature type="transmembrane region" description="Helical" evidence="7">
    <location>
        <begin position="272"/>
        <end position="294"/>
    </location>
</feature>
<evidence type="ECO:0000259" key="8">
    <source>
        <dbReference type="PROSITE" id="PS50893"/>
    </source>
</evidence>
<dbReference type="PROSITE" id="PS50893">
    <property type="entry name" value="ABC_TRANSPORTER_2"/>
    <property type="match status" value="1"/>
</dbReference>
<dbReference type="Proteomes" id="UP001500101">
    <property type="component" value="Unassembled WGS sequence"/>
</dbReference>
<evidence type="ECO:0000313" key="10">
    <source>
        <dbReference type="EMBL" id="GAA4143840.1"/>
    </source>
</evidence>
<organism evidence="10 11">
    <name type="scientific">Sphingobacterium kyonggiense</name>
    <dbReference type="NCBI Taxonomy" id="714075"/>
    <lineage>
        <taxon>Bacteria</taxon>
        <taxon>Pseudomonadati</taxon>
        <taxon>Bacteroidota</taxon>
        <taxon>Sphingobacteriia</taxon>
        <taxon>Sphingobacteriales</taxon>
        <taxon>Sphingobacteriaceae</taxon>
        <taxon>Sphingobacterium</taxon>
    </lineage>
</organism>
<dbReference type="Pfam" id="PF00005">
    <property type="entry name" value="ABC_tran"/>
    <property type="match status" value="1"/>
</dbReference>
<keyword evidence="3" id="KW-0547">Nucleotide-binding</keyword>